<keyword evidence="2" id="KW-1185">Reference proteome</keyword>
<reference evidence="1 2" key="1">
    <citation type="submission" date="2009-08" db="EMBL/GenBank/DDBJ databases">
        <authorList>
            <person name="Muzny D."/>
            <person name="Qin X."/>
            <person name="Deng J."/>
            <person name="Jiang H."/>
            <person name="Liu Y."/>
            <person name="Qu J."/>
            <person name="Song X.-Z."/>
            <person name="Zhang L."/>
            <person name="Thornton R."/>
            <person name="Coyle M."/>
            <person name="Francisco L."/>
            <person name="Jackson L."/>
            <person name="Javaid M."/>
            <person name="Korchina V."/>
            <person name="Kovar C."/>
            <person name="Mata R."/>
            <person name="Mathew T."/>
            <person name="Ngo R."/>
            <person name="Nguyen L."/>
            <person name="Nguyen N."/>
            <person name="Okwuonu G."/>
            <person name="Ongeri F."/>
            <person name="Pham C."/>
            <person name="Simmons D."/>
            <person name="Wilczek-Boney K."/>
            <person name="Hale W."/>
            <person name="Jakkamsetti A."/>
            <person name="Pham P."/>
            <person name="Ruth R."/>
            <person name="San Lucas F."/>
            <person name="Warren J."/>
            <person name="Zhang J."/>
            <person name="Zhao Z."/>
            <person name="Zhou C."/>
            <person name="Zhu D."/>
            <person name="Lee S."/>
            <person name="Bess C."/>
            <person name="Blankenburg K."/>
            <person name="Forbes L."/>
            <person name="Fu Q."/>
            <person name="Gubbala S."/>
            <person name="Hirani K."/>
            <person name="Jayaseelan J.C."/>
            <person name="Lara F."/>
            <person name="Munidasa M."/>
            <person name="Palculict T."/>
            <person name="Patil S."/>
            <person name="Pu L.-L."/>
            <person name="Saada N."/>
            <person name="Tang L."/>
            <person name="Weissenberger G."/>
            <person name="Zhu Y."/>
            <person name="Hemphill L."/>
            <person name="Shang Y."/>
            <person name="Youmans B."/>
            <person name="Ayvaz T."/>
            <person name="Ross M."/>
            <person name="Santibanez J."/>
            <person name="Aqrawi P."/>
            <person name="Gross S."/>
            <person name="Joshi V."/>
            <person name="Fowler G."/>
            <person name="Nazareth L."/>
            <person name="Reid J."/>
            <person name="Worley K."/>
            <person name="Petrosino J."/>
            <person name="Highlander S."/>
            <person name="Gibbs R."/>
        </authorList>
    </citation>
    <scope>NUCLEOTIDE SEQUENCE [LARGE SCALE GENOMIC DNA]</scope>
    <source>
        <strain evidence="1 2">ATCC 49175</strain>
    </source>
</reference>
<dbReference type="EMBL" id="ACKZ01000008">
    <property type="protein sequence ID" value="EEW37983.1"/>
    <property type="molecule type" value="Genomic_DNA"/>
</dbReference>
<accession>C8NE82</accession>
<evidence type="ECO:0000313" key="1">
    <source>
        <dbReference type="EMBL" id="EEW37983.1"/>
    </source>
</evidence>
<protein>
    <submittedName>
        <fullName evidence="1">Uncharacterized protein</fullName>
    </submittedName>
</protein>
<comment type="caution">
    <text evidence="1">The sequence shown here is derived from an EMBL/GenBank/DDBJ whole genome shotgun (WGS) entry which is preliminary data.</text>
</comment>
<sequence>MQDYTEPSLNNRIREKAIRNESLDRNTEKNVKRSAVFREAELHSAKFRVSDFSSSTTQDVSNRAQKWNVGPERRKGLGTSRAYVWGNARHFCDCELNYAGWQKDRRQENPSQCEFFLLCSLSPA</sequence>
<organism evidence="1 2">
    <name type="scientific">Granulicatella adiacens ATCC 49175</name>
    <dbReference type="NCBI Taxonomy" id="638301"/>
    <lineage>
        <taxon>Bacteria</taxon>
        <taxon>Bacillati</taxon>
        <taxon>Bacillota</taxon>
        <taxon>Bacilli</taxon>
        <taxon>Lactobacillales</taxon>
        <taxon>Carnobacteriaceae</taxon>
        <taxon>Granulicatella</taxon>
    </lineage>
</organism>
<evidence type="ECO:0000313" key="2">
    <source>
        <dbReference type="Proteomes" id="UP000005926"/>
    </source>
</evidence>
<dbReference type="HOGENOM" id="CLU_2000683_0_0_9"/>
<dbReference type="STRING" id="638301.HMPREF0444_0227"/>
<gene>
    <name evidence="1" type="ORF">HMPREF0444_0227</name>
</gene>
<dbReference type="Proteomes" id="UP000005926">
    <property type="component" value="Unassembled WGS sequence"/>
</dbReference>
<proteinExistence type="predicted"/>
<name>C8NE82_9LACT</name>
<dbReference type="AlphaFoldDB" id="C8NE82"/>